<dbReference type="Pfam" id="PF04042">
    <property type="entry name" value="DNA_pol_E_B"/>
    <property type="match status" value="1"/>
</dbReference>
<dbReference type="Pfam" id="PF18018">
    <property type="entry name" value="DNA_pol_D_N"/>
    <property type="match status" value="1"/>
</dbReference>
<feature type="domain" description="DNA polymerase delta subunit OB-fold" evidence="4">
    <location>
        <begin position="33"/>
        <end position="161"/>
    </location>
</feature>
<dbReference type="AlphaFoldDB" id="A0A7R8ZZH6"/>
<dbReference type="GO" id="GO:0003677">
    <property type="term" value="F:DNA binding"/>
    <property type="evidence" value="ECO:0007669"/>
    <property type="project" value="InterPro"/>
</dbReference>
<evidence type="ECO:0000259" key="3">
    <source>
        <dbReference type="Pfam" id="PF04042"/>
    </source>
</evidence>
<evidence type="ECO:0000259" key="4">
    <source>
        <dbReference type="Pfam" id="PF18018"/>
    </source>
</evidence>
<sequence>MPSMEGGVLQRQVAVYKNGSERFFLKERNFSRQYSATYAARINIMRPMIKRKLEASDLTAPVKRLHELVDLPFGSEVILIGTLFKHQQLKPSILKEISEEHNLEPQPIRTKYIQEDDELILEDEQQRIKLTGDINAQALITGIVVGVRGSETEGGTFCVKSCFWAGSWEQIPWPKPLGKKRYILLVSGLGLAGEKCNLMALQLMVDHLLGLDVEEEDGKGGTYIARIIIAGDSLSESGYGKKEMKKAKYLLRNTQPRSLEGIRSLDDFLVQMAQGIHIDLMPVKSSVPVPQANAYPTFHSVTNPYECVVEDCVILGTSGQNVEDVVRNSTMDDPVDIMKNMLDWGHIAPTCPDTLGTASRWSSSFPRILETIFHIFRYLHQDATHLMRVIHLCLTKFPMSFLSAINQDTRPRLFQVLWMLLPSIFFASEDNI</sequence>
<dbReference type="Gene3D" id="3.60.21.50">
    <property type="match status" value="1"/>
</dbReference>
<gene>
    <name evidence="5" type="ORF">DSTB1V02_LOCUS288</name>
</gene>
<dbReference type="OrthoDB" id="3763at2759"/>
<evidence type="ECO:0000313" key="6">
    <source>
        <dbReference type="Proteomes" id="UP000677054"/>
    </source>
</evidence>
<feature type="domain" description="DNA polymerase alpha/delta/epsilon subunit B" evidence="3">
    <location>
        <begin position="183"/>
        <end position="357"/>
    </location>
</feature>
<dbReference type="GO" id="GO:0043625">
    <property type="term" value="C:delta DNA polymerase complex"/>
    <property type="evidence" value="ECO:0007669"/>
    <property type="project" value="TreeGrafter"/>
</dbReference>
<evidence type="ECO:0000256" key="1">
    <source>
        <dbReference type="ARBA" id="ARBA00006035"/>
    </source>
</evidence>
<comment type="similarity">
    <text evidence="1">Belongs to the DNA polymerase delta/II small subunit family.</text>
</comment>
<evidence type="ECO:0000256" key="2">
    <source>
        <dbReference type="ARBA" id="ARBA00022705"/>
    </source>
</evidence>
<keyword evidence="6" id="KW-1185">Reference proteome</keyword>
<keyword evidence="2" id="KW-0235">DNA replication</keyword>
<name>A0A7R8ZZH6_9CRUS</name>
<dbReference type="PANTHER" id="PTHR10416">
    <property type="entry name" value="DNA POLYMERASE DELTA SUBUNIT 2"/>
    <property type="match status" value="1"/>
</dbReference>
<dbReference type="InterPro" id="IPR007185">
    <property type="entry name" value="DNA_pol_a/d/e_bsu"/>
</dbReference>
<dbReference type="InterPro" id="IPR024826">
    <property type="entry name" value="DNA_pol_delta/II_ssu"/>
</dbReference>
<evidence type="ECO:0000313" key="5">
    <source>
        <dbReference type="EMBL" id="CAD7240260.1"/>
    </source>
</evidence>
<dbReference type="EMBL" id="LR899535">
    <property type="protein sequence ID" value="CAD7240260.1"/>
    <property type="molecule type" value="Genomic_DNA"/>
</dbReference>
<accession>A0A7R8ZZH6</accession>
<dbReference type="Proteomes" id="UP000677054">
    <property type="component" value="Unassembled WGS sequence"/>
</dbReference>
<dbReference type="Gene3D" id="2.40.50.430">
    <property type="match status" value="1"/>
</dbReference>
<proteinExistence type="inferred from homology"/>
<organism evidence="5">
    <name type="scientific">Darwinula stevensoni</name>
    <dbReference type="NCBI Taxonomy" id="69355"/>
    <lineage>
        <taxon>Eukaryota</taxon>
        <taxon>Metazoa</taxon>
        <taxon>Ecdysozoa</taxon>
        <taxon>Arthropoda</taxon>
        <taxon>Crustacea</taxon>
        <taxon>Oligostraca</taxon>
        <taxon>Ostracoda</taxon>
        <taxon>Podocopa</taxon>
        <taxon>Podocopida</taxon>
        <taxon>Darwinulocopina</taxon>
        <taxon>Darwinuloidea</taxon>
        <taxon>Darwinulidae</taxon>
        <taxon>Darwinula</taxon>
    </lineage>
</organism>
<protein>
    <recommendedName>
        <fullName evidence="7">DNA polymerase delta small subunit</fullName>
    </recommendedName>
</protein>
<evidence type="ECO:0008006" key="7">
    <source>
        <dbReference type="Google" id="ProtNLM"/>
    </source>
</evidence>
<dbReference type="EMBL" id="CAJPEV010000018">
    <property type="protein sequence ID" value="CAG0878868.1"/>
    <property type="molecule type" value="Genomic_DNA"/>
</dbReference>
<dbReference type="InterPro" id="IPR040663">
    <property type="entry name" value="DNA_pol_D_N"/>
</dbReference>
<dbReference type="PANTHER" id="PTHR10416:SF0">
    <property type="entry name" value="DNA POLYMERASE DELTA SUBUNIT 2"/>
    <property type="match status" value="1"/>
</dbReference>
<dbReference type="GO" id="GO:0006271">
    <property type="term" value="P:DNA strand elongation involved in DNA replication"/>
    <property type="evidence" value="ECO:0007669"/>
    <property type="project" value="TreeGrafter"/>
</dbReference>
<reference evidence="5" key="1">
    <citation type="submission" date="2020-11" db="EMBL/GenBank/DDBJ databases">
        <authorList>
            <person name="Tran Van P."/>
        </authorList>
    </citation>
    <scope>NUCLEOTIDE SEQUENCE</scope>
</reference>